<organism evidence="13 14">
    <name type="scientific">Amaricoccus macauensis</name>
    <dbReference type="NCBI Taxonomy" id="57001"/>
    <lineage>
        <taxon>Bacteria</taxon>
        <taxon>Pseudomonadati</taxon>
        <taxon>Pseudomonadota</taxon>
        <taxon>Alphaproteobacteria</taxon>
        <taxon>Rhodobacterales</taxon>
        <taxon>Paracoccaceae</taxon>
        <taxon>Amaricoccus</taxon>
    </lineage>
</organism>
<feature type="transmembrane region" description="Helical" evidence="9">
    <location>
        <begin position="271"/>
        <end position="291"/>
    </location>
</feature>
<dbReference type="GO" id="GO:0005507">
    <property type="term" value="F:copper ion binding"/>
    <property type="evidence" value="ECO:0007669"/>
    <property type="project" value="InterPro"/>
</dbReference>
<evidence type="ECO:0000256" key="5">
    <source>
        <dbReference type="ARBA" id="ARBA00022729"/>
    </source>
</evidence>
<dbReference type="SUPFAM" id="SSF81296">
    <property type="entry name" value="E set domains"/>
    <property type="match status" value="1"/>
</dbReference>
<evidence type="ECO:0000256" key="7">
    <source>
        <dbReference type="ARBA" id="ARBA00023008"/>
    </source>
</evidence>
<evidence type="ECO:0000256" key="8">
    <source>
        <dbReference type="ARBA" id="ARBA00023136"/>
    </source>
</evidence>
<dbReference type="Pfam" id="PF04234">
    <property type="entry name" value="CopC"/>
    <property type="match status" value="1"/>
</dbReference>
<feature type="transmembrane region" description="Helical" evidence="9">
    <location>
        <begin position="345"/>
        <end position="369"/>
    </location>
</feature>
<dbReference type="InterPro" id="IPR008457">
    <property type="entry name" value="Cu-R_CopD_dom"/>
</dbReference>
<dbReference type="AlphaFoldDB" id="A0A840SU55"/>
<evidence type="ECO:0000256" key="3">
    <source>
        <dbReference type="ARBA" id="ARBA00022692"/>
    </source>
</evidence>
<proteinExistence type="predicted"/>
<evidence type="ECO:0000256" key="1">
    <source>
        <dbReference type="ARBA" id="ARBA00004651"/>
    </source>
</evidence>
<evidence type="ECO:0000313" key="13">
    <source>
        <dbReference type="EMBL" id="MBB5224045.1"/>
    </source>
</evidence>
<evidence type="ECO:0000256" key="9">
    <source>
        <dbReference type="SAM" id="Phobius"/>
    </source>
</evidence>
<evidence type="ECO:0000259" key="11">
    <source>
        <dbReference type="Pfam" id="PF04234"/>
    </source>
</evidence>
<keyword evidence="5 10" id="KW-0732">Signal</keyword>
<sequence>MPLPLLALLCLVAALLSGGRAEAHAQLVAADPAASAVVAEAPAAVTLSFSEPVRPLVARWFPSGGGAPIDVTPRPEGAQVIVPLPGGISSGTNVLSWRVVSADGHPVGGSHVFSIGEATAGGAAAGLSTGASAREAALGRGILTLALVLGTGGAVFLRIIDRSGAPSPAATRLALCAAAASPPLALLALGLQGLDILDLPAAALFSAQAWSAAMASPFAGTAALAALAGVSAIVALRAGGAVGQGVALVAWGLAATSFALFGHAATAPPRWLTATCVAVHAAAFIFWIGALPGLAGAAARRDTGLSRTLHRFSAFAVPLVALLVLSGSALAVVQVRHLSALIDTAYGRLLTVKLVAVALLLLLAVLNRFRLTPGIARGDRDAPARFRRSVVAEIVLGLLILALASGFRLTPPPRALAAVPTQATVHLHGPTVMAALTLTPGRAGPNAVEIGIVSTDGAPLDPLEVRISVADPARGLEPIRVKAVREGEVWKAGPILLPYAGDWTIRLDVLVSDFEKATLEATATVASP</sequence>
<evidence type="ECO:0000256" key="4">
    <source>
        <dbReference type="ARBA" id="ARBA00022723"/>
    </source>
</evidence>
<evidence type="ECO:0000259" key="12">
    <source>
        <dbReference type="Pfam" id="PF05425"/>
    </source>
</evidence>
<dbReference type="GO" id="GO:0006825">
    <property type="term" value="P:copper ion transport"/>
    <property type="evidence" value="ECO:0007669"/>
    <property type="project" value="InterPro"/>
</dbReference>
<keyword evidence="2" id="KW-1003">Cell membrane</keyword>
<dbReference type="Proteomes" id="UP000549457">
    <property type="component" value="Unassembled WGS sequence"/>
</dbReference>
<keyword evidence="3 9" id="KW-0812">Transmembrane</keyword>
<keyword evidence="8 9" id="KW-0472">Membrane</keyword>
<evidence type="ECO:0000256" key="10">
    <source>
        <dbReference type="SAM" id="SignalP"/>
    </source>
</evidence>
<comment type="subcellular location">
    <subcellularLocation>
        <location evidence="1">Cell membrane</location>
        <topology evidence="1">Multi-pass membrane protein</topology>
    </subcellularLocation>
</comment>
<evidence type="ECO:0000256" key="6">
    <source>
        <dbReference type="ARBA" id="ARBA00022989"/>
    </source>
</evidence>
<feature type="transmembrane region" description="Helical" evidence="9">
    <location>
        <begin position="209"/>
        <end position="234"/>
    </location>
</feature>
<keyword evidence="14" id="KW-1185">Reference proteome</keyword>
<feature type="domain" description="CopC" evidence="11">
    <location>
        <begin position="24"/>
        <end position="115"/>
    </location>
</feature>
<dbReference type="InterPro" id="IPR032694">
    <property type="entry name" value="CopC/D"/>
</dbReference>
<feature type="signal peptide" evidence="10">
    <location>
        <begin position="1"/>
        <end position="25"/>
    </location>
</feature>
<feature type="transmembrane region" description="Helical" evidence="9">
    <location>
        <begin position="169"/>
        <end position="189"/>
    </location>
</feature>
<feature type="transmembrane region" description="Helical" evidence="9">
    <location>
        <begin position="246"/>
        <end position="265"/>
    </location>
</feature>
<gene>
    <name evidence="13" type="ORF">HNP73_004006</name>
</gene>
<protein>
    <submittedName>
        <fullName evidence="13">Copper transport protein</fullName>
    </submittedName>
</protein>
<dbReference type="GO" id="GO:0046688">
    <property type="term" value="P:response to copper ion"/>
    <property type="evidence" value="ECO:0007669"/>
    <property type="project" value="InterPro"/>
</dbReference>
<dbReference type="InterPro" id="IPR014756">
    <property type="entry name" value="Ig_E-set"/>
</dbReference>
<dbReference type="PANTHER" id="PTHR34820:SF4">
    <property type="entry name" value="INNER MEMBRANE PROTEIN YEBZ"/>
    <property type="match status" value="1"/>
</dbReference>
<accession>A0A840SU55</accession>
<evidence type="ECO:0000256" key="2">
    <source>
        <dbReference type="ARBA" id="ARBA00022475"/>
    </source>
</evidence>
<dbReference type="InterPro" id="IPR014755">
    <property type="entry name" value="Cu-Rt/internalin_Ig-like"/>
</dbReference>
<dbReference type="Gene3D" id="2.60.40.1220">
    <property type="match status" value="1"/>
</dbReference>
<keyword evidence="4" id="KW-0479">Metal-binding</keyword>
<evidence type="ECO:0000313" key="14">
    <source>
        <dbReference type="Proteomes" id="UP000549457"/>
    </source>
</evidence>
<feature type="transmembrane region" description="Helical" evidence="9">
    <location>
        <begin position="390"/>
        <end position="409"/>
    </location>
</feature>
<comment type="caution">
    <text evidence="13">The sequence shown here is derived from an EMBL/GenBank/DDBJ whole genome shotgun (WGS) entry which is preliminary data.</text>
</comment>
<feature type="domain" description="Copper resistance protein D" evidence="12">
    <location>
        <begin position="307"/>
        <end position="405"/>
    </location>
</feature>
<dbReference type="InterPro" id="IPR007348">
    <property type="entry name" value="CopC_dom"/>
</dbReference>
<keyword evidence="7" id="KW-0186">Copper</keyword>
<keyword evidence="6 9" id="KW-1133">Transmembrane helix</keyword>
<feature type="transmembrane region" description="Helical" evidence="9">
    <location>
        <begin position="312"/>
        <end position="333"/>
    </location>
</feature>
<dbReference type="PANTHER" id="PTHR34820">
    <property type="entry name" value="INNER MEMBRANE PROTEIN YEBZ"/>
    <property type="match status" value="1"/>
</dbReference>
<feature type="chain" id="PRO_5032862077" evidence="10">
    <location>
        <begin position="26"/>
        <end position="528"/>
    </location>
</feature>
<feature type="transmembrane region" description="Helical" evidence="9">
    <location>
        <begin position="137"/>
        <end position="157"/>
    </location>
</feature>
<reference evidence="13 14" key="1">
    <citation type="submission" date="2020-08" db="EMBL/GenBank/DDBJ databases">
        <title>Genomic Encyclopedia of Type Strains, Phase IV (KMG-IV): sequencing the most valuable type-strain genomes for metagenomic binning, comparative biology and taxonomic classification.</title>
        <authorList>
            <person name="Goeker M."/>
        </authorList>
    </citation>
    <scope>NUCLEOTIDE SEQUENCE [LARGE SCALE GENOMIC DNA]</scope>
    <source>
        <strain evidence="13 14">DSM 101730</strain>
    </source>
</reference>
<dbReference type="GO" id="GO:0005886">
    <property type="term" value="C:plasma membrane"/>
    <property type="evidence" value="ECO:0007669"/>
    <property type="project" value="UniProtKB-SubCell"/>
</dbReference>
<dbReference type="Pfam" id="PF05425">
    <property type="entry name" value="CopD"/>
    <property type="match status" value="1"/>
</dbReference>
<dbReference type="GO" id="GO:0042597">
    <property type="term" value="C:periplasmic space"/>
    <property type="evidence" value="ECO:0007669"/>
    <property type="project" value="InterPro"/>
</dbReference>
<name>A0A840SU55_9RHOB</name>
<dbReference type="RefSeq" id="WP_184154186.1">
    <property type="nucleotide sequence ID" value="NZ_JACHFM010000005.1"/>
</dbReference>
<dbReference type="EMBL" id="JACHFM010000005">
    <property type="protein sequence ID" value="MBB5224045.1"/>
    <property type="molecule type" value="Genomic_DNA"/>
</dbReference>